<dbReference type="PANTHER" id="PTHR17920">
    <property type="entry name" value="TRANSMEMBRANE AND COILED-COIL DOMAIN-CONTAINING PROTEIN 4 TMCO4"/>
    <property type="match status" value="1"/>
</dbReference>
<reference evidence="7" key="2">
    <citation type="submission" date="2020-11" db="EMBL/GenBank/DDBJ databases">
        <authorList>
            <person name="McCartney M.A."/>
            <person name="Auch B."/>
            <person name="Kono T."/>
            <person name="Mallez S."/>
            <person name="Becker A."/>
            <person name="Gohl D.M."/>
            <person name="Silverstein K.A.T."/>
            <person name="Koren S."/>
            <person name="Bechman K.B."/>
            <person name="Herman A."/>
            <person name="Abrahante J.E."/>
            <person name="Garbe J."/>
        </authorList>
    </citation>
    <scope>NUCLEOTIDE SEQUENCE</scope>
    <source>
        <strain evidence="7">Duluth1</strain>
        <tissue evidence="7">Whole animal</tissue>
    </source>
</reference>
<dbReference type="InterPro" id="IPR007941">
    <property type="entry name" value="DUF726"/>
</dbReference>
<keyword evidence="3" id="KW-0812">Transmembrane</keyword>
<evidence type="ECO:0000313" key="8">
    <source>
        <dbReference type="Proteomes" id="UP000828390"/>
    </source>
</evidence>
<dbReference type="PANTHER" id="PTHR17920:SF3">
    <property type="entry name" value="TRANSMEMBRANE AND COILED-COIL DOMAIN-CONTAINING PROTEIN 4"/>
    <property type="match status" value="1"/>
</dbReference>
<feature type="compositionally biased region" description="Basic and acidic residues" evidence="6">
    <location>
        <begin position="237"/>
        <end position="256"/>
    </location>
</feature>
<dbReference type="InterPro" id="IPR029058">
    <property type="entry name" value="AB_hydrolase_fold"/>
</dbReference>
<accession>A0A9D4EKV1</accession>
<dbReference type="Gene3D" id="3.40.50.1820">
    <property type="entry name" value="alpha/beta hydrolase"/>
    <property type="match status" value="1"/>
</dbReference>
<feature type="region of interest" description="Disordered" evidence="6">
    <location>
        <begin position="345"/>
        <end position="386"/>
    </location>
</feature>
<dbReference type="Pfam" id="PF05277">
    <property type="entry name" value="DUF726"/>
    <property type="match status" value="1"/>
</dbReference>
<dbReference type="SUPFAM" id="SSF53474">
    <property type="entry name" value="alpha/beta-Hydrolases"/>
    <property type="match status" value="1"/>
</dbReference>
<keyword evidence="8" id="KW-1185">Reference proteome</keyword>
<dbReference type="Proteomes" id="UP000828390">
    <property type="component" value="Unassembled WGS sequence"/>
</dbReference>
<dbReference type="EMBL" id="JAIWYP010000008">
    <property type="protein sequence ID" value="KAH3779895.1"/>
    <property type="molecule type" value="Genomic_DNA"/>
</dbReference>
<organism evidence="7 8">
    <name type="scientific">Dreissena polymorpha</name>
    <name type="common">Zebra mussel</name>
    <name type="synonym">Mytilus polymorpha</name>
    <dbReference type="NCBI Taxonomy" id="45954"/>
    <lineage>
        <taxon>Eukaryota</taxon>
        <taxon>Metazoa</taxon>
        <taxon>Spiralia</taxon>
        <taxon>Lophotrochozoa</taxon>
        <taxon>Mollusca</taxon>
        <taxon>Bivalvia</taxon>
        <taxon>Autobranchia</taxon>
        <taxon>Heteroconchia</taxon>
        <taxon>Euheterodonta</taxon>
        <taxon>Imparidentia</taxon>
        <taxon>Neoheterodontei</taxon>
        <taxon>Myida</taxon>
        <taxon>Dreissenoidea</taxon>
        <taxon>Dreissenidae</taxon>
        <taxon>Dreissena</taxon>
    </lineage>
</organism>
<feature type="region of interest" description="Disordered" evidence="6">
    <location>
        <begin position="210"/>
        <end position="300"/>
    </location>
</feature>
<evidence type="ECO:0008006" key="9">
    <source>
        <dbReference type="Google" id="ProtNLM"/>
    </source>
</evidence>
<comment type="subcellular location">
    <subcellularLocation>
        <location evidence="1">Membrane</location>
        <topology evidence="1">Multi-pass membrane protein</topology>
    </subcellularLocation>
</comment>
<feature type="compositionally biased region" description="Acidic residues" evidence="6">
    <location>
        <begin position="369"/>
        <end position="378"/>
    </location>
</feature>
<feature type="compositionally biased region" description="Low complexity" evidence="6">
    <location>
        <begin position="257"/>
        <end position="267"/>
    </location>
</feature>
<protein>
    <recommendedName>
        <fullName evidence="9">Transmembrane and coiled-coil domain-containing protein 4</fullName>
    </recommendedName>
</protein>
<dbReference type="GO" id="GO:0016020">
    <property type="term" value="C:membrane"/>
    <property type="evidence" value="ECO:0007669"/>
    <property type="project" value="UniProtKB-SubCell"/>
</dbReference>
<keyword evidence="5" id="KW-0472">Membrane</keyword>
<comment type="similarity">
    <text evidence="2">Belongs to the TMCO4 family.</text>
</comment>
<reference evidence="7" key="1">
    <citation type="journal article" date="2019" name="bioRxiv">
        <title>The Genome of the Zebra Mussel, Dreissena polymorpha: A Resource for Invasive Species Research.</title>
        <authorList>
            <person name="McCartney M.A."/>
            <person name="Auch B."/>
            <person name="Kono T."/>
            <person name="Mallez S."/>
            <person name="Zhang Y."/>
            <person name="Obille A."/>
            <person name="Becker A."/>
            <person name="Abrahante J.E."/>
            <person name="Garbe J."/>
            <person name="Badalamenti J.P."/>
            <person name="Herman A."/>
            <person name="Mangelson H."/>
            <person name="Liachko I."/>
            <person name="Sullivan S."/>
            <person name="Sone E.D."/>
            <person name="Koren S."/>
            <person name="Silverstein K.A.T."/>
            <person name="Beckman K.B."/>
            <person name="Gohl D.M."/>
        </authorList>
    </citation>
    <scope>NUCLEOTIDE SEQUENCE</scope>
    <source>
        <strain evidence="7">Duluth1</strain>
        <tissue evidence="7">Whole animal</tissue>
    </source>
</reference>
<evidence type="ECO:0000256" key="4">
    <source>
        <dbReference type="ARBA" id="ARBA00022989"/>
    </source>
</evidence>
<evidence type="ECO:0000256" key="5">
    <source>
        <dbReference type="ARBA" id="ARBA00023136"/>
    </source>
</evidence>
<sequence>MDYLMSIGINMATTEALKYTILSGLITAVAWPSALLSASATIDNPWHVCTSRATQTGKQLAEVLLAREQGNRPVTLIGFSLGARVIFSCLEELSKRTGGEGLVEEVILLGAPVSGDVKLWKPLERIVSGKIVNGYSRSDWLLKFLFRTASVTFNVAGLSPVKWDNRRMHNIDLSEVIDGHGDYLKKLNEVMRAVGLKTKDQLESAFENFSLTSKKKSPSPSKSPPNSSSADLIAGETRNDLKVNNEAKGDTLEKSSSENSIENGSIETAEEVVENNNVKKGDDTDVGSNVGDCSPVPSKRKFNDIKTIARKVGEKIRPPKPESRVCFGADDESVKISDEERLQQKNVRHKKAAAMTEDDEFCSFTDSDPPTDDDDSEKWEEKEVKA</sequence>
<dbReference type="AlphaFoldDB" id="A0A9D4EKV1"/>
<feature type="compositionally biased region" description="Low complexity" evidence="6">
    <location>
        <begin position="218"/>
        <end position="229"/>
    </location>
</feature>
<evidence type="ECO:0000313" key="7">
    <source>
        <dbReference type="EMBL" id="KAH3779895.1"/>
    </source>
</evidence>
<keyword evidence="4" id="KW-1133">Transmembrane helix</keyword>
<evidence type="ECO:0000256" key="2">
    <source>
        <dbReference type="ARBA" id="ARBA00009824"/>
    </source>
</evidence>
<evidence type="ECO:0000256" key="6">
    <source>
        <dbReference type="SAM" id="MobiDB-lite"/>
    </source>
</evidence>
<gene>
    <name evidence="7" type="ORF">DPMN_157703</name>
</gene>
<name>A0A9D4EKV1_DREPO</name>
<proteinExistence type="inferred from homology"/>
<evidence type="ECO:0000256" key="1">
    <source>
        <dbReference type="ARBA" id="ARBA00004141"/>
    </source>
</evidence>
<comment type="caution">
    <text evidence="7">The sequence shown here is derived from an EMBL/GenBank/DDBJ whole genome shotgun (WGS) entry which is preliminary data.</text>
</comment>
<evidence type="ECO:0000256" key="3">
    <source>
        <dbReference type="ARBA" id="ARBA00022692"/>
    </source>
</evidence>